<dbReference type="Proteomes" id="UP000070054">
    <property type="component" value="Unassembled WGS sequence"/>
</dbReference>
<keyword evidence="3" id="KW-1185">Reference proteome</keyword>
<feature type="compositionally biased region" description="Basic and acidic residues" evidence="1">
    <location>
        <begin position="13"/>
        <end position="23"/>
    </location>
</feature>
<evidence type="ECO:0000256" key="1">
    <source>
        <dbReference type="SAM" id="MobiDB-lite"/>
    </source>
</evidence>
<proteinExistence type="predicted"/>
<evidence type="ECO:0000313" key="3">
    <source>
        <dbReference type="Proteomes" id="UP000070054"/>
    </source>
</evidence>
<sequence length="294" mass="32326">MDGSSLEPTPPQDRYRGASDEDTRATIPGTGLVIWEREVCEKSAMLTGFGCWGYTTVYNDVKATHQASWSLESTVGLIQELLSETSVTMHLDIKAFQYRAWIFSLTEILRFPSLTAQTAQSEDPPCLETIVLGISYAVRAHHNAASSHIIMSGNEATNISYTENVAVIAQIVKCDRASAHLSPTSAYAAQLSWLTIPGHVRHGIVLGPRQSLQVKRKTVGYDSAGPHPRQIMHRFDAGELDSFGPPTVPSQQTAMTKSRTIRLVMLDNSDVPGHTLIKNFFRDLGLMGPRLCTQ</sequence>
<protein>
    <submittedName>
        <fullName evidence="2">Uncharacterized protein</fullName>
    </submittedName>
</protein>
<dbReference type="AlphaFoldDB" id="A0A135RT43"/>
<gene>
    <name evidence="2" type="ORF">CNYM01_09130</name>
</gene>
<dbReference type="EMBL" id="JEMN01001803">
    <property type="protein sequence ID" value="KXH26871.1"/>
    <property type="molecule type" value="Genomic_DNA"/>
</dbReference>
<name>A0A135RT43_9PEZI</name>
<comment type="caution">
    <text evidence="2">The sequence shown here is derived from an EMBL/GenBank/DDBJ whole genome shotgun (WGS) entry which is preliminary data.</text>
</comment>
<accession>A0A135RT43</accession>
<reference evidence="2 3" key="1">
    <citation type="submission" date="2014-02" db="EMBL/GenBank/DDBJ databases">
        <title>The genome sequence of Colletotrichum nymphaeae SA-01.</title>
        <authorList>
            <person name="Baroncelli R."/>
            <person name="Thon M.R."/>
        </authorList>
    </citation>
    <scope>NUCLEOTIDE SEQUENCE [LARGE SCALE GENOMIC DNA]</scope>
    <source>
        <strain evidence="2 3">SA-01</strain>
    </source>
</reference>
<evidence type="ECO:0000313" key="2">
    <source>
        <dbReference type="EMBL" id="KXH26871.1"/>
    </source>
</evidence>
<organism evidence="2 3">
    <name type="scientific">Colletotrichum nymphaeae SA-01</name>
    <dbReference type="NCBI Taxonomy" id="1460502"/>
    <lineage>
        <taxon>Eukaryota</taxon>
        <taxon>Fungi</taxon>
        <taxon>Dikarya</taxon>
        <taxon>Ascomycota</taxon>
        <taxon>Pezizomycotina</taxon>
        <taxon>Sordariomycetes</taxon>
        <taxon>Hypocreomycetidae</taxon>
        <taxon>Glomerellales</taxon>
        <taxon>Glomerellaceae</taxon>
        <taxon>Colletotrichum</taxon>
        <taxon>Colletotrichum acutatum species complex</taxon>
    </lineage>
</organism>
<feature type="region of interest" description="Disordered" evidence="1">
    <location>
        <begin position="1"/>
        <end position="23"/>
    </location>
</feature>